<name>A0A5C2RR95_9APHY</name>
<dbReference type="Proteomes" id="UP000313359">
    <property type="component" value="Unassembled WGS sequence"/>
</dbReference>
<proteinExistence type="predicted"/>
<accession>A0A5C2RR95</accession>
<sequence length="95" mass="10228">MSRARMRNVTGLGLALEWAPPRATQAEGARPLLADAARREVQAADLRQACRFGQYRPAVSTPSCDALRINCTDLDTFVNPATSRPVDFGVGPANT</sequence>
<gene>
    <name evidence="1" type="ORF">L227DRAFT_580986</name>
</gene>
<keyword evidence="2" id="KW-1185">Reference proteome</keyword>
<organism evidence="1 2">
    <name type="scientific">Lentinus tigrinus ALCF2SS1-6</name>
    <dbReference type="NCBI Taxonomy" id="1328759"/>
    <lineage>
        <taxon>Eukaryota</taxon>
        <taxon>Fungi</taxon>
        <taxon>Dikarya</taxon>
        <taxon>Basidiomycota</taxon>
        <taxon>Agaricomycotina</taxon>
        <taxon>Agaricomycetes</taxon>
        <taxon>Polyporales</taxon>
        <taxon>Polyporaceae</taxon>
        <taxon>Lentinus</taxon>
    </lineage>
</organism>
<evidence type="ECO:0000313" key="1">
    <source>
        <dbReference type="EMBL" id="RPD53834.1"/>
    </source>
</evidence>
<dbReference type="AlphaFoldDB" id="A0A5C2RR95"/>
<evidence type="ECO:0000313" key="2">
    <source>
        <dbReference type="Proteomes" id="UP000313359"/>
    </source>
</evidence>
<protein>
    <submittedName>
        <fullName evidence="1">Uncharacterized protein</fullName>
    </submittedName>
</protein>
<reference evidence="1" key="1">
    <citation type="journal article" date="2018" name="Genome Biol. Evol.">
        <title>Genomics and development of Lentinus tigrinus, a white-rot wood-decaying mushroom with dimorphic fruiting bodies.</title>
        <authorList>
            <person name="Wu B."/>
            <person name="Xu Z."/>
            <person name="Knudson A."/>
            <person name="Carlson A."/>
            <person name="Chen N."/>
            <person name="Kovaka S."/>
            <person name="LaButti K."/>
            <person name="Lipzen A."/>
            <person name="Pennachio C."/>
            <person name="Riley R."/>
            <person name="Schakwitz W."/>
            <person name="Umezawa K."/>
            <person name="Ohm R.A."/>
            <person name="Grigoriev I.V."/>
            <person name="Nagy L.G."/>
            <person name="Gibbons J."/>
            <person name="Hibbett D."/>
        </authorList>
    </citation>
    <scope>NUCLEOTIDE SEQUENCE [LARGE SCALE GENOMIC DNA]</scope>
    <source>
        <strain evidence="1">ALCF2SS1-6</strain>
    </source>
</reference>
<dbReference type="EMBL" id="ML122314">
    <property type="protein sequence ID" value="RPD53834.1"/>
    <property type="molecule type" value="Genomic_DNA"/>
</dbReference>